<sequence length="146" mass="17113">MKLHTESGFTLIESLIVFSIVLIILTASVVKISPMTYTLLEKQFFSQLKSDLLFAQSYAISHQKQIRVFIQPENHMYYVIENSEEILFSRQYSKDISIQEGSMDLYFSFLSDGNVNQFGQFYIFFNEKSFKMTFLIGRGRFYVAEM</sequence>
<name>A0ABX8FA37_9BACI</name>
<proteinExistence type="predicted"/>
<keyword evidence="3" id="KW-1133">Transmembrane helix</keyword>
<evidence type="ECO:0000256" key="3">
    <source>
        <dbReference type="SAM" id="Phobius"/>
    </source>
</evidence>
<feature type="transmembrane region" description="Helical" evidence="3">
    <location>
        <begin position="15"/>
        <end position="40"/>
    </location>
</feature>
<gene>
    <name evidence="4" type="ORF">J1899_15030</name>
</gene>
<evidence type="ECO:0000256" key="2">
    <source>
        <dbReference type="ARBA" id="ARBA00023287"/>
    </source>
</evidence>
<accession>A0ABX8FA37</accession>
<keyword evidence="3" id="KW-0472">Membrane</keyword>
<dbReference type="PROSITE" id="PS00409">
    <property type="entry name" value="PROKAR_NTER_METHYL"/>
    <property type="match status" value="1"/>
</dbReference>
<dbReference type="InterPro" id="IPR012902">
    <property type="entry name" value="N_methyl_site"/>
</dbReference>
<dbReference type="RefSeq" id="WP_214474973.1">
    <property type="nucleotide sequence ID" value="NZ_CANKUS010000003.1"/>
</dbReference>
<keyword evidence="5" id="KW-1185">Reference proteome</keyword>
<keyword evidence="2" id="KW-0178">Competence</keyword>
<dbReference type="NCBIfam" id="NF040982">
    <property type="entry name" value="ComGD"/>
    <property type="match status" value="1"/>
</dbReference>
<protein>
    <submittedName>
        <fullName evidence="4">Type II secretion system protein</fullName>
    </submittedName>
</protein>
<evidence type="ECO:0000313" key="5">
    <source>
        <dbReference type="Proteomes" id="UP000679247"/>
    </source>
</evidence>
<reference evidence="4 5" key="1">
    <citation type="submission" date="2021-03" db="EMBL/GenBank/DDBJ databases">
        <title>The first data on the complete genome of the tetrodotoxin-producing bacterium.</title>
        <authorList>
            <person name="Melnikova D.I."/>
            <person name="Nijland R."/>
            <person name="Magarlamov T.Y."/>
        </authorList>
    </citation>
    <scope>NUCLEOTIDE SEQUENCE [LARGE SCALE GENOMIC DNA]</scope>
    <source>
        <strain evidence="4 5">1839</strain>
    </source>
</reference>
<dbReference type="Pfam" id="PF07963">
    <property type="entry name" value="N_methyl"/>
    <property type="match status" value="1"/>
</dbReference>
<keyword evidence="3" id="KW-0812">Transmembrane</keyword>
<dbReference type="InterPro" id="IPR016785">
    <property type="entry name" value="ComGD"/>
</dbReference>
<dbReference type="NCBIfam" id="TIGR02532">
    <property type="entry name" value="IV_pilin_GFxxxE"/>
    <property type="match status" value="1"/>
</dbReference>
<evidence type="ECO:0000256" key="1">
    <source>
        <dbReference type="ARBA" id="ARBA00004241"/>
    </source>
</evidence>
<dbReference type="EMBL" id="CP071709">
    <property type="protein sequence ID" value="QVY60326.1"/>
    <property type="molecule type" value="Genomic_DNA"/>
</dbReference>
<dbReference type="Proteomes" id="UP000679247">
    <property type="component" value="Chromosome"/>
</dbReference>
<comment type="subcellular location">
    <subcellularLocation>
        <location evidence="1">Cell surface</location>
    </subcellularLocation>
</comment>
<dbReference type="PIRSF" id="PIRSF021292">
    <property type="entry name" value="Competence_ComGD"/>
    <property type="match status" value="1"/>
</dbReference>
<organism evidence="4 5">
    <name type="scientific">Cytobacillus gottheilii</name>
    <dbReference type="NCBI Taxonomy" id="859144"/>
    <lineage>
        <taxon>Bacteria</taxon>
        <taxon>Bacillati</taxon>
        <taxon>Bacillota</taxon>
        <taxon>Bacilli</taxon>
        <taxon>Bacillales</taxon>
        <taxon>Bacillaceae</taxon>
        <taxon>Cytobacillus</taxon>
    </lineage>
</organism>
<evidence type="ECO:0000313" key="4">
    <source>
        <dbReference type="EMBL" id="QVY60326.1"/>
    </source>
</evidence>